<dbReference type="AlphaFoldDB" id="A0A6C0KGC3"/>
<proteinExistence type="predicted"/>
<evidence type="ECO:0000313" key="1">
    <source>
        <dbReference type="EMBL" id="QHU15730.1"/>
    </source>
</evidence>
<name>A0A6C0KGC3_9ZZZZ</name>
<sequence>MTTLQEDVSYVHSALDSIAYTKNITNKMKLIVEMFLYLIEHQRLLKKRKFRVRAIQKIREIRSEIGLACLKSSQKASRYGKLEDPYFIETADTLKNVIVMLERVIHETQ</sequence>
<dbReference type="EMBL" id="MN740867">
    <property type="protein sequence ID" value="QHU15730.1"/>
    <property type="molecule type" value="Genomic_DNA"/>
</dbReference>
<protein>
    <submittedName>
        <fullName evidence="1">Uncharacterized protein</fullName>
    </submittedName>
</protein>
<accession>A0A6C0KGC3</accession>
<reference evidence="1" key="1">
    <citation type="journal article" date="2020" name="Nature">
        <title>Giant virus diversity and host interactions through global metagenomics.</title>
        <authorList>
            <person name="Schulz F."/>
            <person name="Roux S."/>
            <person name="Paez-Espino D."/>
            <person name="Jungbluth S."/>
            <person name="Walsh D.A."/>
            <person name="Denef V.J."/>
            <person name="McMahon K.D."/>
            <person name="Konstantinidis K.T."/>
            <person name="Eloe-Fadrosh E.A."/>
            <person name="Kyrpides N.C."/>
            <person name="Woyke T."/>
        </authorList>
    </citation>
    <scope>NUCLEOTIDE SEQUENCE</scope>
    <source>
        <strain evidence="1">GVMAG-S-3300010158-109</strain>
    </source>
</reference>
<organism evidence="1">
    <name type="scientific">viral metagenome</name>
    <dbReference type="NCBI Taxonomy" id="1070528"/>
    <lineage>
        <taxon>unclassified sequences</taxon>
        <taxon>metagenomes</taxon>
        <taxon>organismal metagenomes</taxon>
    </lineage>
</organism>